<organism evidence="1 2">
    <name type="scientific">Racocetra persica</name>
    <dbReference type="NCBI Taxonomy" id="160502"/>
    <lineage>
        <taxon>Eukaryota</taxon>
        <taxon>Fungi</taxon>
        <taxon>Fungi incertae sedis</taxon>
        <taxon>Mucoromycota</taxon>
        <taxon>Glomeromycotina</taxon>
        <taxon>Glomeromycetes</taxon>
        <taxon>Diversisporales</taxon>
        <taxon>Gigasporaceae</taxon>
        <taxon>Racocetra</taxon>
    </lineage>
</organism>
<dbReference type="Proteomes" id="UP000789920">
    <property type="component" value="Unassembled WGS sequence"/>
</dbReference>
<proteinExistence type="predicted"/>
<keyword evidence="2" id="KW-1185">Reference proteome</keyword>
<comment type="caution">
    <text evidence="1">The sequence shown here is derived from an EMBL/GenBank/DDBJ whole genome shotgun (WGS) entry which is preliminary data.</text>
</comment>
<feature type="non-terminal residue" evidence="1">
    <location>
        <position position="1"/>
    </location>
</feature>
<gene>
    <name evidence="1" type="ORF">RPERSI_LOCUS11261</name>
</gene>
<accession>A0ACA9PR07</accession>
<evidence type="ECO:0000313" key="2">
    <source>
        <dbReference type="Proteomes" id="UP000789920"/>
    </source>
</evidence>
<dbReference type="EMBL" id="CAJVQC010023009">
    <property type="protein sequence ID" value="CAG8720522.1"/>
    <property type="molecule type" value="Genomic_DNA"/>
</dbReference>
<sequence length="51" mass="6008">RKHREGQAAVLERSESYEAVSYELKNKRSHEKEINENPSYDMTIINLSQNN</sequence>
<feature type="non-terminal residue" evidence="1">
    <location>
        <position position="51"/>
    </location>
</feature>
<reference evidence="1" key="1">
    <citation type="submission" date="2021-06" db="EMBL/GenBank/DDBJ databases">
        <authorList>
            <person name="Kallberg Y."/>
            <person name="Tangrot J."/>
            <person name="Rosling A."/>
        </authorList>
    </citation>
    <scope>NUCLEOTIDE SEQUENCE</scope>
    <source>
        <strain evidence="1">MA461A</strain>
    </source>
</reference>
<name>A0ACA9PR07_9GLOM</name>
<evidence type="ECO:0000313" key="1">
    <source>
        <dbReference type="EMBL" id="CAG8720522.1"/>
    </source>
</evidence>
<protein>
    <submittedName>
        <fullName evidence="1">32526_t:CDS:1</fullName>
    </submittedName>
</protein>